<keyword evidence="1" id="KW-0813">Transport</keyword>
<evidence type="ECO:0000256" key="1">
    <source>
        <dbReference type="ARBA" id="ARBA00022448"/>
    </source>
</evidence>
<sequence length="317" mass="36191">MQEAPASSKAPKRPGRVLLRTSDLTKSFGSFQVLKGLNLSVREGQVYGFLGRNGAGKTTSIQILMGIQKADRGRLSWFGEFRQRPGVVEKQQIGYVSQEQFFYPWMTCRYLGRFVSRFYPSWDMTYYSQLLGTFSLPAKRKVVNLSQGMRVKLALALALAHRPKILILDEPTAGLDPAARREFLDIVSYQADHEGRTTLFSSHIVEEVERISDRVGILREGRLCYQGSLTRLGDLVRQIQLPEPFAPQAPNRLEALQREARLRGFEVLQKDVKHGSLVMRAEPRSWHSWQRDHQTVESRLSLEDIFLGLTVERDLIV</sequence>
<dbReference type="GO" id="GO:0016887">
    <property type="term" value="F:ATP hydrolysis activity"/>
    <property type="evidence" value="ECO:0007669"/>
    <property type="project" value="InterPro"/>
</dbReference>
<dbReference type="GO" id="GO:0005524">
    <property type="term" value="F:ATP binding"/>
    <property type="evidence" value="ECO:0007669"/>
    <property type="project" value="UniProtKB-KW"/>
</dbReference>
<dbReference type="InterPro" id="IPR051782">
    <property type="entry name" value="ABC_Transporter_VariousFunc"/>
</dbReference>
<dbReference type="Pfam" id="PF00005">
    <property type="entry name" value="ABC_tran"/>
    <property type="match status" value="1"/>
</dbReference>
<keyword evidence="6" id="KW-1185">Reference proteome</keyword>
<dbReference type="AlphaFoldDB" id="A0A8A4TXA7"/>
<dbReference type="InterPro" id="IPR017871">
    <property type="entry name" value="ABC_transporter-like_CS"/>
</dbReference>
<dbReference type="SMART" id="SM00382">
    <property type="entry name" value="AAA"/>
    <property type="match status" value="1"/>
</dbReference>
<dbReference type="InterPro" id="IPR003439">
    <property type="entry name" value="ABC_transporter-like_ATP-bd"/>
</dbReference>
<dbReference type="Gene3D" id="3.40.50.300">
    <property type="entry name" value="P-loop containing nucleotide triphosphate hydrolases"/>
    <property type="match status" value="1"/>
</dbReference>
<dbReference type="PROSITE" id="PS50893">
    <property type="entry name" value="ABC_TRANSPORTER_2"/>
    <property type="match status" value="1"/>
</dbReference>
<evidence type="ECO:0000256" key="3">
    <source>
        <dbReference type="ARBA" id="ARBA00022840"/>
    </source>
</evidence>
<dbReference type="PROSITE" id="PS00211">
    <property type="entry name" value="ABC_TRANSPORTER_1"/>
    <property type="match status" value="1"/>
</dbReference>
<organism evidence="5 6">
    <name type="scientific">Sulfidibacter corallicola</name>
    <dbReference type="NCBI Taxonomy" id="2818388"/>
    <lineage>
        <taxon>Bacteria</taxon>
        <taxon>Pseudomonadati</taxon>
        <taxon>Acidobacteriota</taxon>
        <taxon>Holophagae</taxon>
        <taxon>Acanthopleuribacterales</taxon>
        <taxon>Acanthopleuribacteraceae</taxon>
        <taxon>Sulfidibacter</taxon>
    </lineage>
</organism>
<name>A0A8A4TXA7_SULCO</name>
<evidence type="ECO:0000256" key="2">
    <source>
        <dbReference type="ARBA" id="ARBA00022741"/>
    </source>
</evidence>
<feature type="domain" description="ABC transporter" evidence="4">
    <location>
        <begin position="19"/>
        <end position="245"/>
    </location>
</feature>
<dbReference type="PANTHER" id="PTHR42939">
    <property type="entry name" value="ABC TRANSPORTER ATP-BINDING PROTEIN ALBC-RELATED"/>
    <property type="match status" value="1"/>
</dbReference>
<dbReference type="RefSeq" id="WP_237384219.1">
    <property type="nucleotide sequence ID" value="NZ_CP071793.1"/>
</dbReference>
<keyword evidence="2" id="KW-0547">Nucleotide-binding</keyword>
<dbReference type="InterPro" id="IPR027417">
    <property type="entry name" value="P-loop_NTPase"/>
</dbReference>
<evidence type="ECO:0000313" key="5">
    <source>
        <dbReference type="EMBL" id="QTD54120.1"/>
    </source>
</evidence>
<protein>
    <submittedName>
        <fullName evidence="5">ABC transporter ATP-binding protein</fullName>
    </submittedName>
</protein>
<accession>A0A8A4TXA7</accession>
<reference evidence="5" key="1">
    <citation type="submission" date="2021-03" db="EMBL/GenBank/DDBJ databases">
        <title>Acanthopleuribacteraceae sp. M133.</title>
        <authorList>
            <person name="Wang G."/>
        </authorList>
    </citation>
    <scope>NUCLEOTIDE SEQUENCE</scope>
    <source>
        <strain evidence="5">M133</strain>
    </source>
</reference>
<dbReference type="CDD" id="cd03230">
    <property type="entry name" value="ABC_DR_subfamily_A"/>
    <property type="match status" value="1"/>
</dbReference>
<keyword evidence="3 5" id="KW-0067">ATP-binding</keyword>
<dbReference type="KEGG" id="scor:J3U87_16870"/>
<dbReference type="EMBL" id="CP071793">
    <property type="protein sequence ID" value="QTD54120.1"/>
    <property type="molecule type" value="Genomic_DNA"/>
</dbReference>
<gene>
    <name evidence="5" type="ORF">J3U87_16870</name>
</gene>
<evidence type="ECO:0000259" key="4">
    <source>
        <dbReference type="PROSITE" id="PS50893"/>
    </source>
</evidence>
<proteinExistence type="predicted"/>
<evidence type="ECO:0000313" key="6">
    <source>
        <dbReference type="Proteomes" id="UP000663929"/>
    </source>
</evidence>
<dbReference type="Proteomes" id="UP000663929">
    <property type="component" value="Chromosome"/>
</dbReference>
<dbReference type="PANTHER" id="PTHR42939:SF1">
    <property type="entry name" value="ABC TRANSPORTER ATP-BINDING PROTEIN ALBC-RELATED"/>
    <property type="match status" value="1"/>
</dbReference>
<dbReference type="SUPFAM" id="SSF52540">
    <property type="entry name" value="P-loop containing nucleoside triphosphate hydrolases"/>
    <property type="match status" value="1"/>
</dbReference>
<dbReference type="InterPro" id="IPR003593">
    <property type="entry name" value="AAA+_ATPase"/>
</dbReference>